<dbReference type="InterPro" id="IPR027417">
    <property type="entry name" value="P-loop_NTPase"/>
</dbReference>
<proteinExistence type="predicted"/>
<dbReference type="OrthoDB" id="7464126at2759"/>
<protein>
    <recommendedName>
        <fullName evidence="3">Nephrocystin 3-like N-terminal domain-containing protein</fullName>
    </recommendedName>
</protein>
<feature type="compositionally biased region" description="Basic and acidic residues" evidence="2">
    <location>
        <begin position="1031"/>
        <end position="1041"/>
    </location>
</feature>
<comment type="caution">
    <text evidence="4">The sequence shown here is derived from an EMBL/GenBank/DDBJ whole genome shotgun (WGS) entry which is preliminary data.</text>
</comment>
<dbReference type="Pfam" id="PF24883">
    <property type="entry name" value="NPHP3_N"/>
    <property type="match status" value="1"/>
</dbReference>
<feature type="compositionally biased region" description="Low complexity" evidence="2">
    <location>
        <begin position="1013"/>
        <end position="1027"/>
    </location>
</feature>
<dbReference type="EMBL" id="LHQR01000013">
    <property type="protein sequence ID" value="KXG54501.1"/>
    <property type="molecule type" value="Genomic_DNA"/>
</dbReference>
<dbReference type="Proteomes" id="UP000070168">
    <property type="component" value="Unassembled WGS sequence"/>
</dbReference>
<organism evidence="4 5">
    <name type="scientific">Penicillium patulum</name>
    <name type="common">Penicillium griseofulvum</name>
    <dbReference type="NCBI Taxonomy" id="5078"/>
    <lineage>
        <taxon>Eukaryota</taxon>
        <taxon>Fungi</taxon>
        <taxon>Dikarya</taxon>
        <taxon>Ascomycota</taxon>
        <taxon>Pezizomycotina</taxon>
        <taxon>Eurotiomycetes</taxon>
        <taxon>Eurotiomycetidae</taxon>
        <taxon>Eurotiales</taxon>
        <taxon>Aspergillaceae</taxon>
        <taxon>Penicillium</taxon>
    </lineage>
</organism>
<gene>
    <name evidence="4" type="ORF">PGRI_076450</name>
</gene>
<reference evidence="4 5" key="1">
    <citation type="journal article" date="2016" name="BMC Genomics">
        <title>Genome sequencing and secondary metabolism of the postharvest pathogen Penicillium griseofulvum.</title>
        <authorList>
            <person name="Banani H."/>
            <person name="Marcet-Houben M."/>
            <person name="Ballester A.R."/>
            <person name="Abbruscato P."/>
            <person name="Gonzalez-Candelas L."/>
            <person name="Gabaldon T."/>
            <person name="Spadaro D."/>
        </authorList>
    </citation>
    <scope>NUCLEOTIDE SEQUENCE [LARGE SCALE GENOMIC DNA]</scope>
    <source>
        <strain evidence="4 5">PG3</strain>
    </source>
</reference>
<dbReference type="PANTHER" id="PTHR10039:SF14">
    <property type="entry name" value="NACHT DOMAIN-CONTAINING PROTEIN"/>
    <property type="match status" value="1"/>
</dbReference>
<evidence type="ECO:0000313" key="4">
    <source>
        <dbReference type="EMBL" id="KXG54501.1"/>
    </source>
</evidence>
<dbReference type="OMA" id="AFWTCIY"/>
<feature type="region of interest" description="Disordered" evidence="2">
    <location>
        <begin position="984"/>
        <end position="1041"/>
    </location>
</feature>
<feature type="compositionally biased region" description="Low complexity" evidence="2">
    <location>
        <begin position="994"/>
        <end position="1005"/>
    </location>
</feature>
<dbReference type="PANTHER" id="PTHR10039">
    <property type="entry name" value="AMELOGENIN"/>
    <property type="match status" value="1"/>
</dbReference>
<evidence type="ECO:0000256" key="2">
    <source>
        <dbReference type="SAM" id="MobiDB-lite"/>
    </source>
</evidence>
<evidence type="ECO:0000259" key="3">
    <source>
        <dbReference type="Pfam" id="PF24883"/>
    </source>
</evidence>
<dbReference type="GeneID" id="63710659"/>
<dbReference type="RefSeq" id="XP_040653036.1">
    <property type="nucleotide sequence ID" value="XM_040795359.1"/>
</dbReference>
<dbReference type="STRING" id="5078.A0A135M000"/>
<keyword evidence="5" id="KW-1185">Reference proteome</keyword>
<feature type="region of interest" description="Disordered" evidence="2">
    <location>
        <begin position="1264"/>
        <end position="1290"/>
    </location>
</feature>
<evidence type="ECO:0000313" key="5">
    <source>
        <dbReference type="Proteomes" id="UP000070168"/>
    </source>
</evidence>
<accession>A0A135M000</accession>
<keyword evidence="1" id="KW-0677">Repeat</keyword>
<feature type="domain" description="Nephrocystin 3-like N-terminal" evidence="3">
    <location>
        <begin position="269"/>
        <end position="432"/>
    </location>
</feature>
<dbReference type="Gene3D" id="3.40.50.300">
    <property type="entry name" value="P-loop containing nucleotide triphosphate hydrolases"/>
    <property type="match status" value="1"/>
</dbReference>
<name>A0A135M000_PENPA</name>
<sequence>MAAITASSPLAQAIDEFLDDMKTRDRKSPFYKEVLTSRSVLALNSNPQGVELCAEELRGYVKELEEQKSTSKSLRGLGALAPFINGLVMLMDACSMLVQASPFAVGVALSGARFVLKLAHNTNSMFELVSDTMGKIGMYLQCYGKFAVAYKTSDEVRECLVASYKNIVSFWATASKLLSEHVFISAIKNIVNSMTDEINLTVERLSKDCARVLAITAAEEAMLVHDDRKRNAIEQENKMKEGIFDWIRAGDDLDLRGHLQMYSERRHAETCEWLFDEPEFQRWRDDLTTNVFWYNAPLGSGKTVLSSAVINHLTKKNLPTAYYFYSFSDFTLRKAITGPRALALQLLNIIKTGIPDTVVELYQSEMAQHARYIHIPSVAVDTVNRILKGCSLVYVIVDGLDECVDDQRMREMFTKIVSSPAYGTTKWFFTSRDDVKIRNMMKQLKAVTFSPSTSTLSADIKLFLSDGLQSIKCAANHINYFVEKHIEGSFLYSKFLVDTLQGEGITCDDDISKALEEFPKSLTGYYIRTLLKLCERPEREQELVRRVFRILITTVQPITWNELCNALSIRTGEKDYLKGHEPREQQIHSLCGSWLLLDSSSTDNKNDQKIRLGHKTIQDFLAQDFEDLLIDQSIRQMEQENLSRIQKFFVNSNDASRQIGRECLTFLNYKRYESFATAKAVLDENTREHSFLRYAAAFWFIHFDGENNSKEDFEEVKRFLQSTNLWTCVAVQSRIVPYLFGRYAKQGAGTYQMSLRQTGWDKQDSFGVPLPTWLEQHPPHGPALDLDFCAFINDWHEVLASRPDILDQCVPLSTMESKLGGEFPQSERIKVWRSSEKLNLSDISELRLNSIFLSKGKLFADLIYHNRNDPSDLFHYHPVTIFSKSKATRSTFRPIPRLTELNWEETAFQVQESSSMVNILEYDTVSRQLRSSQNGVSKTFSAPRSLGEARQNENWLVKRKDSKSAAWGVVTIFHISKEILKQGPLWQRDHSSSESDSSSSGSDSNSDSDSDSESGSGSDSNSDADSAYHSGYDEERHRDTQSPEKLARKWLIVYHQSYSPLWIPLADHNTAGSSFALHPSLPLAVITSIKSQAIIVRFDTETWNTVDYPGISKDKEPLFYQDLHFSSCGKLFYSLDSSFINGDDYSECHLRLSTYSISSGHGISNIEDTPTPKPELTYRFGERIESLPPHLPILVHWSDNEVVIALPPLTCEPKLVKFNLHAPNQEVKTLQDPIYFPSSTLSSNPILLYRHRSSKEHEIFLSLTRKPPCPSKPQPSEEQVPTPTAPPASPVVMRWKISNENGWRVWDPKCDERSTDLKLGVDYIRMLRGGFVDDERKFEVPIRSGLDWTRKAFLSCA</sequence>
<dbReference type="InterPro" id="IPR056884">
    <property type="entry name" value="NPHP3-like_N"/>
</dbReference>
<evidence type="ECO:0000256" key="1">
    <source>
        <dbReference type="ARBA" id="ARBA00022737"/>
    </source>
</evidence>